<protein>
    <submittedName>
        <fullName evidence="2">Uncharacterized protein</fullName>
    </submittedName>
</protein>
<proteinExistence type="predicted"/>
<accession>A0A139IPF7</accession>
<comment type="caution">
    <text evidence="2">The sequence shown here is derived from an EMBL/GenBank/DDBJ whole genome shotgun (WGS) entry which is preliminary data.</text>
</comment>
<dbReference type="OrthoDB" id="25896at2759"/>
<evidence type="ECO:0000313" key="3">
    <source>
        <dbReference type="Proteomes" id="UP000073492"/>
    </source>
</evidence>
<evidence type="ECO:0000313" key="2">
    <source>
        <dbReference type="EMBL" id="KXT16482.1"/>
    </source>
</evidence>
<name>A0A139IPF7_9PEZI</name>
<organism evidence="2 3">
    <name type="scientific">Pseudocercospora musae</name>
    <dbReference type="NCBI Taxonomy" id="113226"/>
    <lineage>
        <taxon>Eukaryota</taxon>
        <taxon>Fungi</taxon>
        <taxon>Dikarya</taxon>
        <taxon>Ascomycota</taxon>
        <taxon>Pezizomycotina</taxon>
        <taxon>Dothideomycetes</taxon>
        <taxon>Dothideomycetidae</taxon>
        <taxon>Mycosphaerellales</taxon>
        <taxon>Mycosphaerellaceae</taxon>
        <taxon>Pseudocercospora</taxon>
    </lineage>
</organism>
<evidence type="ECO:0000256" key="1">
    <source>
        <dbReference type="SAM" id="MobiDB-lite"/>
    </source>
</evidence>
<dbReference type="AlphaFoldDB" id="A0A139IPF7"/>
<dbReference type="EMBL" id="LFZO01000036">
    <property type="protein sequence ID" value="KXT16482.1"/>
    <property type="molecule type" value="Genomic_DNA"/>
</dbReference>
<feature type="region of interest" description="Disordered" evidence="1">
    <location>
        <begin position="153"/>
        <end position="178"/>
    </location>
</feature>
<reference evidence="2 3" key="1">
    <citation type="submission" date="2015-07" db="EMBL/GenBank/DDBJ databases">
        <title>Comparative genomics of the Sigatoka disease complex on banana suggests a link between parallel evolutionary changes in Pseudocercospora fijiensis and Pseudocercospora eumusae and increased virulence on the banana host.</title>
        <authorList>
            <person name="Chang T.-C."/>
            <person name="Salvucci A."/>
            <person name="Crous P.W."/>
            <person name="Stergiopoulos I."/>
        </authorList>
    </citation>
    <scope>NUCLEOTIDE SEQUENCE [LARGE SCALE GENOMIC DNA]</scope>
    <source>
        <strain evidence="2 3">CBS 116634</strain>
    </source>
</reference>
<gene>
    <name evidence="2" type="ORF">AC579_1769</name>
</gene>
<keyword evidence="3" id="KW-1185">Reference proteome</keyword>
<sequence>MAAKDNLRESHGDLGREAARRDALWWKAEESSHFANDDQGCNEQVFKIYDKGSGLKRSYPTVRNHIATTSDRPRVQALQCLSMTLITIGPQYCADITRLDITLCVCKNRLDATFQLSDSSDCILAQRLYAEKPFLSYGAKGVSESGAAGRRMISQQYSKHSSKRLPKQTLLVRKGERR</sequence>
<dbReference type="Proteomes" id="UP000073492">
    <property type="component" value="Unassembled WGS sequence"/>
</dbReference>